<gene>
    <name evidence="1" type="ORF">SKP52_14185</name>
</gene>
<dbReference type="KEGG" id="sphk:SKP52_14185"/>
<dbReference type="STRING" id="1515612.SKP52_14185"/>
<dbReference type="RefSeq" id="WP_039575647.1">
    <property type="nucleotide sequence ID" value="NZ_CP009122.1"/>
</dbReference>
<reference evidence="1 2" key="1">
    <citation type="journal article" date="2015" name="Int. J. Syst. Evol. Microbiol.">
        <title>Description of Sphingopyxis fribergensis sp. nov. - a soil bacterium with the ability to degrade styrene and phenylacetic acid.</title>
        <authorList>
            <person name="Oelschlagel M."/>
            <person name="Ruckert C."/>
            <person name="Kalinowski J."/>
            <person name="Schmidt G."/>
            <person name="Schlomann M."/>
            <person name="Tischler D."/>
        </authorList>
    </citation>
    <scope>NUCLEOTIDE SEQUENCE [LARGE SCALE GENOMIC DNA]</scope>
    <source>
        <strain evidence="1 2">Kp5.2</strain>
    </source>
</reference>
<protein>
    <recommendedName>
        <fullName evidence="3">ATP-binding protein</fullName>
    </recommendedName>
</protein>
<name>A0A0A7PPA6_9SPHN</name>
<evidence type="ECO:0000313" key="1">
    <source>
        <dbReference type="EMBL" id="AJA09722.1"/>
    </source>
</evidence>
<dbReference type="HOGENOM" id="CLU_481368_0_0_5"/>
<proteinExistence type="predicted"/>
<dbReference type="Gene3D" id="3.30.565.10">
    <property type="entry name" value="Histidine kinase-like ATPase, C-terminal domain"/>
    <property type="match status" value="1"/>
</dbReference>
<dbReference type="AlphaFoldDB" id="A0A0A7PPA6"/>
<accession>A0A0A7PPA6</accession>
<evidence type="ECO:0008006" key="3">
    <source>
        <dbReference type="Google" id="ProtNLM"/>
    </source>
</evidence>
<dbReference type="EMBL" id="CP009122">
    <property type="protein sequence ID" value="AJA09722.1"/>
    <property type="molecule type" value="Genomic_DNA"/>
</dbReference>
<dbReference type="OrthoDB" id="7395097at2"/>
<sequence>MALPSEIRPSVGDELITKVSRLFNGTITDVLNELFQNARRAGAGRIEVHVRDHEGGSSLHIADDGRGVDDPASFVTLGRSGWSDEIAQREDPAGMGVFSLAGRTVTVRSFSRVADEGWAMTIPADAWEGTQPLAVESCRIRAGTEIIIAMPKEWLCNLRAQVEAAARHFPLPIHFHGELLPREDFLEGAHRVEEWNGCRIGIFRGSYDLVNEPRINFHGVKVACRLPSVKEVDASYPWTARIDIVDAPSLQLVLPARKEVVDNAALGALRAAVQTAIYRTIGSEGSHRLSFQNWQRAADLGIELPEASAWLYEWRPCTADDRGGAEGARIEAVPMILVPDHDADIEQCAAPLLTEDRLGLRAVRAEDAFSGYTWYDGLPRVTGLSFATEIDGRQIHYADGDVIFPDILSGRVPMITLEVPVVRCAASDEPIVTLCFPVDMLVCANGGTSLDETHVFVREGASIAPAALAQKIEDCCFAYDEDCISDSWRTQQRDFERDARKFANELLLGADEALAENIRAVFAEEVQWMIPIGRRLTLEAHQGDVRVALTANDADPEITTA</sequence>
<evidence type="ECO:0000313" key="2">
    <source>
        <dbReference type="Proteomes" id="UP000030907"/>
    </source>
</evidence>
<organism evidence="1 2">
    <name type="scientific">Sphingopyxis fribergensis</name>
    <dbReference type="NCBI Taxonomy" id="1515612"/>
    <lineage>
        <taxon>Bacteria</taxon>
        <taxon>Pseudomonadati</taxon>
        <taxon>Pseudomonadota</taxon>
        <taxon>Alphaproteobacteria</taxon>
        <taxon>Sphingomonadales</taxon>
        <taxon>Sphingomonadaceae</taxon>
        <taxon>Sphingopyxis</taxon>
    </lineage>
</organism>
<dbReference type="SUPFAM" id="SSF55874">
    <property type="entry name" value="ATPase domain of HSP90 chaperone/DNA topoisomerase II/histidine kinase"/>
    <property type="match status" value="1"/>
</dbReference>
<dbReference type="Proteomes" id="UP000030907">
    <property type="component" value="Chromosome"/>
</dbReference>
<dbReference type="InterPro" id="IPR036890">
    <property type="entry name" value="HATPase_C_sf"/>
</dbReference>
<keyword evidence="2" id="KW-1185">Reference proteome</keyword>